<dbReference type="PANTHER" id="PTHR23011:SF28">
    <property type="entry name" value="CYCLIC NUCLEOTIDE-BINDING DOMAIN CONTAINING PROTEIN"/>
    <property type="match status" value="1"/>
</dbReference>
<feature type="compositionally biased region" description="Low complexity" evidence="1">
    <location>
        <begin position="38"/>
        <end position="50"/>
    </location>
</feature>
<dbReference type="CDD" id="cd00038">
    <property type="entry name" value="CAP_ED"/>
    <property type="match status" value="1"/>
</dbReference>
<evidence type="ECO:0000259" key="2">
    <source>
        <dbReference type="PROSITE" id="PS50042"/>
    </source>
</evidence>
<dbReference type="SUPFAM" id="SSF51206">
    <property type="entry name" value="cAMP-binding domain-like"/>
    <property type="match status" value="1"/>
</dbReference>
<dbReference type="InterPro" id="IPR014710">
    <property type="entry name" value="RmlC-like_jellyroll"/>
</dbReference>
<feature type="compositionally biased region" description="Low complexity" evidence="1">
    <location>
        <begin position="94"/>
        <end position="105"/>
    </location>
</feature>
<evidence type="ECO:0000313" key="3">
    <source>
        <dbReference type="EMBL" id="KAJ3057341.1"/>
    </source>
</evidence>
<dbReference type="PROSITE" id="PS50042">
    <property type="entry name" value="CNMP_BINDING_3"/>
    <property type="match status" value="1"/>
</dbReference>
<dbReference type="AlphaFoldDB" id="A0AAD5SN40"/>
<dbReference type="PANTHER" id="PTHR23011">
    <property type="entry name" value="CYCLIC NUCLEOTIDE-BINDING DOMAIN CONTAINING PROTEIN"/>
    <property type="match status" value="1"/>
</dbReference>
<dbReference type="Pfam" id="PF00027">
    <property type="entry name" value="cNMP_binding"/>
    <property type="match status" value="1"/>
</dbReference>
<accession>A0AAD5SN40</accession>
<name>A0AAD5SN40_9FUNG</name>
<feature type="domain" description="Cyclic nucleotide-binding" evidence="2">
    <location>
        <begin position="556"/>
        <end position="639"/>
    </location>
</feature>
<feature type="compositionally biased region" description="Basic and acidic residues" evidence="1">
    <location>
        <begin position="70"/>
        <end position="82"/>
    </location>
</feature>
<evidence type="ECO:0000313" key="4">
    <source>
        <dbReference type="Proteomes" id="UP001212841"/>
    </source>
</evidence>
<feature type="compositionally biased region" description="Low complexity" evidence="1">
    <location>
        <begin position="186"/>
        <end position="210"/>
    </location>
</feature>
<protein>
    <recommendedName>
        <fullName evidence="2">Cyclic nucleotide-binding domain-containing protein</fullName>
    </recommendedName>
</protein>
<sequence length="682" mass="74540">MFPALHGPREGLKSLLRPRKHRDPVPLEQGWSKSEAAPSSLTLDSSSSPSKTDRPPALPPKSITPSAEKTQPKESRIPRADNQEQIAKYLGNESSGKASALSAGGQKRNSIWDRDDEELELTKRKGIPSDDRKRDNEGTQPKMRRASINVGQLSQTTRLDEGVIMRTRSKSNDYDTISHVRRTTKSHSSSPSSTLNRPSLHGSTTSSTPSNRRRSSLAHQLAAPADMGDRVLSEAEEEEDDTHTLGSPPMGSTKYPRSLTSDKLLLSPMQRTRTRNKSFDSDADSGDEGGSRDGRSGRSRQRRGSSFEVLKGREDSTTSTSSGKDLPGRSRRQSMGTGLDYDALLSGKFDNKPAALLGHLRNASRNSSNDSLDGGRKSRLGSRDLLFEESLVEPVKIGRERTSLSRPRQSITTDSGFDAEAAAKAASKARRRQSSSNSQSGVFDPPRRRGSMAVEDPRVTAQKRWQWSITLTLKLLKSSSLFRVAAAPDTAAGFLQSLTQRDAVLNGERLSAILATKPPLRSNTQIRQLDTLLCTMPSFARYAADVRTELGKSAVYIAAAPGRVVIKEGQEPLFVYFLFNGVCSSSSSSPSRVDEEGNRSYRHGEMIGGLALSAPDLRRPYTITTVTAAELVGVPKEAFVDAMSSAGHQSYRLGMEQLLRGVSAFEQTPEKILKEFIDVGRR</sequence>
<feature type="compositionally biased region" description="Basic and acidic residues" evidence="1">
    <location>
        <begin position="120"/>
        <end position="137"/>
    </location>
</feature>
<feature type="region of interest" description="Disordered" evidence="1">
    <location>
        <begin position="360"/>
        <end position="379"/>
    </location>
</feature>
<feature type="region of interest" description="Disordered" evidence="1">
    <location>
        <begin position="1"/>
        <end position="336"/>
    </location>
</feature>
<dbReference type="Proteomes" id="UP001212841">
    <property type="component" value="Unassembled WGS sequence"/>
</dbReference>
<evidence type="ECO:0000256" key="1">
    <source>
        <dbReference type="SAM" id="MobiDB-lite"/>
    </source>
</evidence>
<reference evidence="3" key="1">
    <citation type="submission" date="2020-05" db="EMBL/GenBank/DDBJ databases">
        <title>Phylogenomic resolution of chytrid fungi.</title>
        <authorList>
            <person name="Stajich J.E."/>
            <person name="Amses K."/>
            <person name="Simmons R."/>
            <person name="Seto K."/>
            <person name="Myers J."/>
            <person name="Bonds A."/>
            <person name="Quandt C.A."/>
            <person name="Barry K."/>
            <person name="Liu P."/>
            <person name="Grigoriev I."/>
            <person name="Longcore J.E."/>
            <person name="James T.Y."/>
        </authorList>
    </citation>
    <scope>NUCLEOTIDE SEQUENCE</scope>
    <source>
        <strain evidence="3">JEL0318</strain>
    </source>
</reference>
<feature type="compositionally biased region" description="Polar residues" evidence="1">
    <location>
        <begin position="404"/>
        <end position="415"/>
    </location>
</feature>
<organism evidence="3 4">
    <name type="scientific">Rhizophlyctis rosea</name>
    <dbReference type="NCBI Taxonomy" id="64517"/>
    <lineage>
        <taxon>Eukaryota</taxon>
        <taxon>Fungi</taxon>
        <taxon>Fungi incertae sedis</taxon>
        <taxon>Chytridiomycota</taxon>
        <taxon>Chytridiomycota incertae sedis</taxon>
        <taxon>Chytridiomycetes</taxon>
        <taxon>Rhizophlyctidales</taxon>
        <taxon>Rhizophlyctidaceae</taxon>
        <taxon>Rhizophlyctis</taxon>
    </lineage>
</organism>
<dbReference type="EMBL" id="JADGJD010000005">
    <property type="protein sequence ID" value="KAJ3057341.1"/>
    <property type="molecule type" value="Genomic_DNA"/>
</dbReference>
<dbReference type="InterPro" id="IPR018490">
    <property type="entry name" value="cNMP-bd_dom_sf"/>
</dbReference>
<keyword evidence="4" id="KW-1185">Reference proteome</keyword>
<proteinExistence type="predicted"/>
<dbReference type="Gene3D" id="2.60.120.10">
    <property type="entry name" value="Jelly Rolls"/>
    <property type="match status" value="1"/>
</dbReference>
<dbReference type="InterPro" id="IPR000595">
    <property type="entry name" value="cNMP-bd_dom"/>
</dbReference>
<feature type="region of interest" description="Disordered" evidence="1">
    <location>
        <begin position="398"/>
        <end position="457"/>
    </location>
</feature>
<comment type="caution">
    <text evidence="3">The sequence shown here is derived from an EMBL/GenBank/DDBJ whole genome shotgun (WGS) entry which is preliminary data.</text>
</comment>
<gene>
    <name evidence="3" type="ORF">HK097_008435</name>
</gene>